<keyword evidence="6" id="KW-0812">Transmembrane</keyword>
<gene>
    <name evidence="8" type="ORF">SAMN05421812_102653</name>
</gene>
<dbReference type="PROSITE" id="PS51352">
    <property type="entry name" value="THIOREDOXIN_2"/>
    <property type="match status" value="1"/>
</dbReference>
<dbReference type="InterPro" id="IPR012336">
    <property type="entry name" value="Thioredoxin-like_fold"/>
</dbReference>
<sequence>MSKRQQGKSAAKVVRKQLAAERRRKRTMWVSIAAVAVLVIAGLIGWGVYQSQRSDAGPLVAPASATTTTGETLGTGPVQVQLYEDFICPHCKDFEATSGSAINDLVNDGKIKVTYNTVAYLDPASTTEYSTRSAAAAACAADGGKFKEYHDALYAQQPAEGSAGLSNSQLIAIGTGMGLDQGSFGQCIDSGRYKPWVASVTDAAAKAGVTGTPTVVVNGQVIPNPTPDAIVAAVNAA</sequence>
<evidence type="ECO:0000256" key="1">
    <source>
        <dbReference type="ARBA" id="ARBA00005791"/>
    </source>
</evidence>
<keyword evidence="9" id="KW-1185">Reference proteome</keyword>
<dbReference type="CDD" id="cd02972">
    <property type="entry name" value="DsbA_family"/>
    <property type="match status" value="1"/>
</dbReference>
<keyword evidence="6" id="KW-0472">Membrane</keyword>
<organism evidence="8 9">
    <name type="scientific">Asanoa hainanensis</name>
    <dbReference type="NCBI Taxonomy" id="560556"/>
    <lineage>
        <taxon>Bacteria</taxon>
        <taxon>Bacillati</taxon>
        <taxon>Actinomycetota</taxon>
        <taxon>Actinomycetes</taxon>
        <taxon>Micromonosporales</taxon>
        <taxon>Micromonosporaceae</taxon>
        <taxon>Asanoa</taxon>
    </lineage>
</organism>
<protein>
    <submittedName>
        <fullName evidence="8">Protein-disulfide isomerase</fullName>
    </submittedName>
</protein>
<keyword evidence="8" id="KW-0413">Isomerase</keyword>
<evidence type="ECO:0000256" key="4">
    <source>
        <dbReference type="ARBA" id="ARBA00023157"/>
    </source>
</evidence>
<dbReference type="PANTHER" id="PTHR13887:SF14">
    <property type="entry name" value="DISULFIDE BOND FORMATION PROTEIN D"/>
    <property type="match status" value="1"/>
</dbReference>
<dbReference type="Proteomes" id="UP000198362">
    <property type="component" value="Unassembled WGS sequence"/>
</dbReference>
<comment type="similarity">
    <text evidence="1">Belongs to the thioredoxin family. DsbA subfamily.</text>
</comment>
<dbReference type="PANTHER" id="PTHR13887">
    <property type="entry name" value="GLUTATHIONE S-TRANSFERASE KAPPA"/>
    <property type="match status" value="1"/>
</dbReference>
<dbReference type="GO" id="GO:0016491">
    <property type="term" value="F:oxidoreductase activity"/>
    <property type="evidence" value="ECO:0007669"/>
    <property type="project" value="UniProtKB-KW"/>
</dbReference>
<proteinExistence type="inferred from homology"/>
<name>A0A239IZJ8_9ACTN</name>
<keyword evidence="4" id="KW-1015">Disulfide bond</keyword>
<dbReference type="RefSeq" id="WP_089245848.1">
    <property type="nucleotide sequence ID" value="NZ_FZPH01000002.1"/>
</dbReference>
<keyword evidence="3" id="KW-0560">Oxidoreductase</keyword>
<dbReference type="GO" id="GO:0016853">
    <property type="term" value="F:isomerase activity"/>
    <property type="evidence" value="ECO:0007669"/>
    <property type="project" value="UniProtKB-KW"/>
</dbReference>
<evidence type="ECO:0000313" key="8">
    <source>
        <dbReference type="EMBL" id="SNS99061.1"/>
    </source>
</evidence>
<evidence type="ECO:0000313" key="9">
    <source>
        <dbReference type="Proteomes" id="UP000198362"/>
    </source>
</evidence>
<feature type="domain" description="Thioredoxin" evidence="7">
    <location>
        <begin position="54"/>
        <end position="237"/>
    </location>
</feature>
<accession>A0A239IZJ8</accession>
<evidence type="ECO:0000256" key="6">
    <source>
        <dbReference type="SAM" id="Phobius"/>
    </source>
</evidence>
<keyword evidence="5" id="KW-0676">Redox-active center</keyword>
<reference evidence="8 9" key="1">
    <citation type="submission" date="2017-06" db="EMBL/GenBank/DDBJ databases">
        <authorList>
            <person name="Kim H.J."/>
            <person name="Triplett B.A."/>
        </authorList>
    </citation>
    <scope>NUCLEOTIDE SEQUENCE [LARGE SCALE GENOMIC DNA]</scope>
    <source>
        <strain evidence="8 9">CGMCC 4.5593</strain>
    </source>
</reference>
<dbReference type="OrthoDB" id="117402at2"/>
<feature type="transmembrane region" description="Helical" evidence="6">
    <location>
        <begin position="28"/>
        <end position="49"/>
    </location>
</feature>
<dbReference type="Pfam" id="PF13462">
    <property type="entry name" value="Thioredoxin_4"/>
    <property type="match status" value="1"/>
</dbReference>
<dbReference type="EMBL" id="FZPH01000002">
    <property type="protein sequence ID" value="SNS99061.1"/>
    <property type="molecule type" value="Genomic_DNA"/>
</dbReference>
<keyword evidence="2" id="KW-0732">Signal</keyword>
<dbReference type="AlphaFoldDB" id="A0A239IZJ8"/>
<evidence type="ECO:0000256" key="3">
    <source>
        <dbReference type="ARBA" id="ARBA00023002"/>
    </source>
</evidence>
<dbReference type="InterPro" id="IPR036249">
    <property type="entry name" value="Thioredoxin-like_sf"/>
</dbReference>
<dbReference type="SUPFAM" id="SSF52833">
    <property type="entry name" value="Thioredoxin-like"/>
    <property type="match status" value="1"/>
</dbReference>
<evidence type="ECO:0000256" key="5">
    <source>
        <dbReference type="ARBA" id="ARBA00023284"/>
    </source>
</evidence>
<dbReference type="Gene3D" id="3.40.30.10">
    <property type="entry name" value="Glutaredoxin"/>
    <property type="match status" value="1"/>
</dbReference>
<dbReference type="InterPro" id="IPR013766">
    <property type="entry name" value="Thioredoxin_domain"/>
</dbReference>
<evidence type="ECO:0000259" key="7">
    <source>
        <dbReference type="PROSITE" id="PS51352"/>
    </source>
</evidence>
<evidence type="ECO:0000256" key="2">
    <source>
        <dbReference type="ARBA" id="ARBA00022729"/>
    </source>
</evidence>
<keyword evidence="6" id="KW-1133">Transmembrane helix</keyword>